<organism evidence="7 8">
    <name type="scientific">Momordica charantia</name>
    <name type="common">Bitter gourd</name>
    <name type="synonym">Balsam pear</name>
    <dbReference type="NCBI Taxonomy" id="3673"/>
    <lineage>
        <taxon>Eukaryota</taxon>
        <taxon>Viridiplantae</taxon>
        <taxon>Streptophyta</taxon>
        <taxon>Embryophyta</taxon>
        <taxon>Tracheophyta</taxon>
        <taxon>Spermatophyta</taxon>
        <taxon>Magnoliopsida</taxon>
        <taxon>eudicotyledons</taxon>
        <taxon>Gunneridae</taxon>
        <taxon>Pentapetalae</taxon>
        <taxon>rosids</taxon>
        <taxon>fabids</taxon>
        <taxon>Cucurbitales</taxon>
        <taxon>Cucurbitaceae</taxon>
        <taxon>Momordiceae</taxon>
        <taxon>Momordica</taxon>
    </lineage>
</organism>
<evidence type="ECO:0000256" key="3">
    <source>
        <dbReference type="ARBA" id="ARBA00022989"/>
    </source>
</evidence>
<keyword evidence="7" id="KW-1185">Reference proteome</keyword>
<keyword evidence="3 5" id="KW-1133">Transmembrane helix</keyword>
<dbReference type="RefSeq" id="XP_022158431.1">
    <property type="nucleotide sequence ID" value="XM_022302739.1"/>
</dbReference>
<keyword evidence="2 5" id="KW-0812">Transmembrane</keyword>
<reference evidence="8" key="1">
    <citation type="submission" date="2025-08" db="UniProtKB">
        <authorList>
            <consortium name="RefSeq"/>
        </authorList>
    </citation>
    <scope>IDENTIFICATION</scope>
    <source>
        <strain evidence="8">OHB3-1</strain>
    </source>
</reference>
<sequence>MNNNYNEDKGERRVYFSESLPTHRATSDSGTKCRRRLFAYCGRICIGAFGILLALLIIAVIFMSFLQSGLPEISIKTLQLSKFEIHDSTNQNHNNAVLDARVDISMTVRNKNDKIELSYGDIVVNVASDDVKLGKSVIGGFSHGPGNTTYLNVTTNVVGDGVDRENALEIQEEKKRVEMVAQVRMEAIIGFHAGIFSIEKVPIHVRCDDVQQFLLVNRIKEASCNIRMFPFRVLPSSTPPS</sequence>
<dbReference type="Proteomes" id="UP000504603">
    <property type="component" value="Unplaced"/>
</dbReference>
<name>A0A6J1E0W1_MOMCH</name>
<evidence type="ECO:0000313" key="7">
    <source>
        <dbReference type="Proteomes" id="UP000504603"/>
    </source>
</evidence>
<feature type="domain" description="Late embryogenesis abundant protein LEA-2 subgroup" evidence="6">
    <location>
        <begin position="107"/>
        <end position="207"/>
    </location>
</feature>
<dbReference type="InterPro" id="IPR044839">
    <property type="entry name" value="NDR1-like"/>
</dbReference>
<feature type="transmembrane region" description="Helical" evidence="5">
    <location>
        <begin position="44"/>
        <end position="66"/>
    </location>
</feature>
<dbReference type="InterPro" id="IPR004864">
    <property type="entry name" value="LEA_2"/>
</dbReference>
<evidence type="ECO:0000256" key="4">
    <source>
        <dbReference type="ARBA" id="ARBA00023136"/>
    </source>
</evidence>
<accession>A0A6J1E0W1</accession>
<proteinExistence type="predicted"/>
<dbReference type="AlphaFoldDB" id="A0A6J1E0W1"/>
<gene>
    <name evidence="8" type="primary">LOC111024923</name>
</gene>
<evidence type="ECO:0000259" key="6">
    <source>
        <dbReference type="Pfam" id="PF03168"/>
    </source>
</evidence>
<dbReference type="GO" id="GO:0005886">
    <property type="term" value="C:plasma membrane"/>
    <property type="evidence" value="ECO:0007669"/>
    <property type="project" value="TreeGrafter"/>
</dbReference>
<dbReference type="GO" id="GO:0098542">
    <property type="term" value="P:defense response to other organism"/>
    <property type="evidence" value="ECO:0007669"/>
    <property type="project" value="InterPro"/>
</dbReference>
<dbReference type="GeneID" id="111024923"/>
<evidence type="ECO:0000256" key="1">
    <source>
        <dbReference type="ARBA" id="ARBA00004167"/>
    </source>
</evidence>
<dbReference type="PANTHER" id="PTHR31234:SF32">
    <property type="entry name" value="LATE EMBRYOGENESIS ABUNDANT (LEA) HYDROXYPROLINE-RICH GLYCOPROTEIN FAMILY"/>
    <property type="match status" value="1"/>
</dbReference>
<comment type="subcellular location">
    <subcellularLocation>
        <location evidence="1">Membrane</location>
        <topology evidence="1">Single-pass membrane protein</topology>
    </subcellularLocation>
</comment>
<protein>
    <submittedName>
        <fullName evidence="8">Uncharacterized protein LOC111024923</fullName>
    </submittedName>
</protein>
<dbReference type="PANTHER" id="PTHR31234">
    <property type="entry name" value="LATE EMBRYOGENESIS ABUNDANT (LEA) HYDROXYPROLINE-RICH GLYCOPROTEIN FAMILY"/>
    <property type="match status" value="1"/>
</dbReference>
<evidence type="ECO:0000256" key="5">
    <source>
        <dbReference type="SAM" id="Phobius"/>
    </source>
</evidence>
<dbReference type="Pfam" id="PF03168">
    <property type="entry name" value="LEA_2"/>
    <property type="match status" value="1"/>
</dbReference>
<dbReference type="KEGG" id="mcha:111024923"/>
<dbReference type="OrthoDB" id="1526082at2759"/>
<evidence type="ECO:0000256" key="2">
    <source>
        <dbReference type="ARBA" id="ARBA00022692"/>
    </source>
</evidence>
<keyword evidence="4 5" id="KW-0472">Membrane</keyword>
<evidence type="ECO:0000313" key="8">
    <source>
        <dbReference type="RefSeq" id="XP_022158431.1"/>
    </source>
</evidence>